<keyword evidence="5" id="KW-0472">Membrane</keyword>
<keyword evidence="3" id="KW-0813">Transport</keyword>
<keyword evidence="6" id="KW-0067">ATP-binding</keyword>
<dbReference type="SUPFAM" id="SSF52540">
    <property type="entry name" value="P-loop containing nucleoside triphosphate hydrolases"/>
    <property type="match status" value="1"/>
</dbReference>
<dbReference type="InterPro" id="IPR027417">
    <property type="entry name" value="P-loop_NTPase"/>
</dbReference>
<evidence type="ECO:0000256" key="5">
    <source>
        <dbReference type="ARBA" id="ARBA00023136"/>
    </source>
</evidence>
<protein>
    <submittedName>
        <fullName evidence="6">Amino acid ABC transporter ATP-binding protein</fullName>
    </submittedName>
</protein>
<keyword evidence="7" id="KW-1185">Reference proteome</keyword>
<dbReference type="EMBL" id="JBHTMM010000192">
    <property type="protein sequence ID" value="MFD1313402.1"/>
    <property type="molecule type" value="Genomic_DNA"/>
</dbReference>
<dbReference type="InterPro" id="IPR050086">
    <property type="entry name" value="MetN_ABC_transporter-like"/>
</dbReference>
<keyword evidence="4" id="KW-1003">Cell membrane</keyword>
<evidence type="ECO:0000313" key="6">
    <source>
        <dbReference type="EMBL" id="MFD1313402.1"/>
    </source>
</evidence>
<dbReference type="Proteomes" id="UP001597058">
    <property type="component" value="Unassembled WGS sequence"/>
</dbReference>
<feature type="non-terminal residue" evidence="6">
    <location>
        <position position="1"/>
    </location>
</feature>
<dbReference type="GO" id="GO:0005524">
    <property type="term" value="F:ATP binding"/>
    <property type="evidence" value="ECO:0007669"/>
    <property type="project" value="UniProtKB-KW"/>
</dbReference>
<dbReference type="PANTHER" id="PTHR43166:SF9">
    <property type="entry name" value="GLUTAMATE_ASPARTATE IMPORT ATP-BINDING PROTEIN GLTL"/>
    <property type="match status" value="1"/>
</dbReference>
<evidence type="ECO:0000256" key="3">
    <source>
        <dbReference type="ARBA" id="ARBA00022448"/>
    </source>
</evidence>
<dbReference type="PANTHER" id="PTHR43166">
    <property type="entry name" value="AMINO ACID IMPORT ATP-BINDING PROTEIN"/>
    <property type="match status" value="1"/>
</dbReference>
<dbReference type="Gene3D" id="3.40.50.300">
    <property type="entry name" value="P-loop containing nucleotide triphosphate hydrolases"/>
    <property type="match status" value="1"/>
</dbReference>
<comment type="similarity">
    <text evidence="2">Belongs to the ABC transporter superfamily.</text>
</comment>
<comment type="caution">
    <text evidence="6">The sequence shown here is derived from an EMBL/GenBank/DDBJ whole genome shotgun (WGS) entry which is preliminary data.</text>
</comment>
<evidence type="ECO:0000313" key="7">
    <source>
        <dbReference type="Proteomes" id="UP001597058"/>
    </source>
</evidence>
<evidence type="ECO:0000256" key="4">
    <source>
        <dbReference type="ARBA" id="ARBA00022475"/>
    </source>
</evidence>
<organism evidence="6 7">
    <name type="scientific">Streptomyces kaempferi</name>
    <dbReference type="NCBI Taxonomy" id="333725"/>
    <lineage>
        <taxon>Bacteria</taxon>
        <taxon>Bacillati</taxon>
        <taxon>Actinomycetota</taxon>
        <taxon>Actinomycetes</taxon>
        <taxon>Kitasatosporales</taxon>
        <taxon>Streptomycetaceae</taxon>
        <taxon>Streptomyces</taxon>
    </lineage>
</organism>
<sequence>MTMMVVTHEMSFAREVADRVVFMDGGVIVEDGSPEQVIGNPGNERTRHFLSRLLDPAMADVEKNDSLDDRVSEGRS</sequence>
<evidence type="ECO:0000256" key="2">
    <source>
        <dbReference type="ARBA" id="ARBA00005417"/>
    </source>
</evidence>
<proteinExistence type="inferred from homology"/>
<gene>
    <name evidence="6" type="ORF">ACFQ5X_47810</name>
</gene>
<accession>A0ABW3XW99</accession>
<evidence type="ECO:0000256" key="1">
    <source>
        <dbReference type="ARBA" id="ARBA00004202"/>
    </source>
</evidence>
<keyword evidence="6" id="KW-0547">Nucleotide-binding</keyword>
<name>A0ABW3XW99_9ACTN</name>
<reference evidence="7" key="1">
    <citation type="journal article" date="2019" name="Int. J. Syst. Evol. Microbiol.">
        <title>The Global Catalogue of Microorganisms (GCM) 10K type strain sequencing project: providing services to taxonomists for standard genome sequencing and annotation.</title>
        <authorList>
            <consortium name="The Broad Institute Genomics Platform"/>
            <consortium name="The Broad Institute Genome Sequencing Center for Infectious Disease"/>
            <person name="Wu L."/>
            <person name="Ma J."/>
        </authorList>
    </citation>
    <scope>NUCLEOTIDE SEQUENCE [LARGE SCALE GENOMIC DNA]</scope>
    <source>
        <strain evidence="7">CGMCC 4.7020</strain>
    </source>
</reference>
<comment type="subcellular location">
    <subcellularLocation>
        <location evidence="1">Cell membrane</location>
        <topology evidence="1">Peripheral membrane protein</topology>
    </subcellularLocation>
</comment>